<keyword evidence="3" id="KW-1185">Reference proteome</keyword>
<dbReference type="Proteomes" id="UP000076842">
    <property type="component" value="Unassembled WGS sequence"/>
</dbReference>
<dbReference type="EMBL" id="KV424007">
    <property type="protein sequence ID" value="KZT54788.1"/>
    <property type="molecule type" value="Genomic_DNA"/>
</dbReference>
<evidence type="ECO:0000313" key="3">
    <source>
        <dbReference type="Proteomes" id="UP000076842"/>
    </source>
</evidence>
<dbReference type="InParanoid" id="A0A165EFX5"/>
<reference evidence="2 3" key="1">
    <citation type="journal article" date="2016" name="Mol. Biol. Evol.">
        <title>Comparative Genomics of Early-Diverging Mushroom-Forming Fungi Provides Insights into the Origins of Lignocellulose Decay Capabilities.</title>
        <authorList>
            <person name="Nagy L.G."/>
            <person name="Riley R."/>
            <person name="Tritt A."/>
            <person name="Adam C."/>
            <person name="Daum C."/>
            <person name="Floudas D."/>
            <person name="Sun H."/>
            <person name="Yadav J.S."/>
            <person name="Pangilinan J."/>
            <person name="Larsson K.H."/>
            <person name="Matsuura K."/>
            <person name="Barry K."/>
            <person name="Labutti K."/>
            <person name="Kuo R."/>
            <person name="Ohm R.A."/>
            <person name="Bhattacharya S.S."/>
            <person name="Shirouzu T."/>
            <person name="Yoshinaga Y."/>
            <person name="Martin F.M."/>
            <person name="Grigoriev I.V."/>
            <person name="Hibbett D.S."/>
        </authorList>
    </citation>
    <scope>NUCLEOTIDE SEQUENCE [LARGE SCALE GENOMIC DNA]</scope>
    <source>
        <strain evidence="2 3">HHB12733</strain>
    </source>
</reference>
<evidence type="ECO:0000313" key="2">
    <source>
        <dbReference type="EMBL" id="KZT54788.1"/>
    </source>
</evidence>
<feature type="compositionally biased region" description="Polar residues" evidence="1">
    <location>
        <begin position="1"/>
        <end position="13"/>
    </location>
</feature>
<name>A0A165EFX5_9BASI</name>
<proteinExistence type="predicted"/>
<feature type="region of interest" description="Disordered" evidence="1">
    <location>
        <begin position="1"/>
        <end position="141"/>
    </location>
</feature>
<evidence type="ECO:0000256" key="1">
    <source>
        <dbReference type="SAM" id="MobiDB-lite"/>
    </source>
</evidence>
<feature type="compositionally biased region" description="Basic and acidic residues" evidence="1">
    <location>
        <begin position="106"/>
        <end position="116"/>
    </location>
</feature>
<sequence length="200" mass="20530">MASSGNHCQINNDHINERLTFGGRLEVSRPGSPQAEDQAEPGEGDDHPDQELEGGDREEDESAKDDGQDDGHGPEQQADGDGEQGAEHGEQAGVWWLVRRRAGRASGREREREGSAGERAASRAGRAGRSRWAGRAARSHGRACQRAHSLLAVVGAVRGVGCWAGAGGADGDEADEGAGCSGGEGGEDGASDGAIAIAVG</sequence>
<feature type="compositionally biased region" description="Basic and acidic residues" evidence="1">
    <location>
        <begin position="64"/>
        <end position="73"/>
    </location>
</feature>
<feature type="compositionally biased region" description="Acidic residues" evidence="1">
    <location>
        <begin position="51"/>
        <end position="63"/>
    </location>
</feature>
<feature type="compositionally biased region" description="Low complexity" evidence="1">
    <location>
        <begin position="117"/>
        <end position="136"/>
    </location>
</feature>
<feature type="region of interest" description="Disordered" evidence="1">
    <location>
        <begin position="167"/>
        <end position="193"/>
    </location>
</feature>
<accession>A0A165EFX5</accession>
<organism evidence="2 3">
    <name type="scientific">Calocera cornea HHB12733</name>
    <dbReference type="NCBI Taxonomy" id="1353952"/>
    <lineage>
        <taxon>Eukaryota</taxon>
        <taxon>Fungi</taxon>
        <taxon>Dikarya</taxon>
        <taxon>Basidiomycota</taxon>
        <taxon>Agaricomycotina</taxon>
        <taxon>Dacrymycetes</taxon>
        <taxon>Dacrymycetales</taxon>
        <taxon>Dacrymycetaceae</taxon>
        <taxon>Calocera</taxon>
    </lineage>
</organism>
<protein>
    <submittedName>
        <fullName evidence="2">Uncharacterized protein</fullName>
    </submittedName>
</protein>
<gene>
    <name evidence="2" type="ORF">CALCODRAFT_510524</name>
</gene>
<dbReference type="AlphaFoldDB" id="A0A165EFX5"/>